<comment type="caution">
    <text evidence="3">The sequence shown here is derived from an EMBL/GenBank/DDBJ whole genome shotgun (WGS) entry which is preliminary data.</text>
</comment>
<keyword evidence="4" id="KW-1185">Reference proteome</keyword>
<gene>
    <name evidence="3" type="ORF">HII30_03790</name>
</gene>
<dbReference type="PROSITE" id="PS51257">
    <property type="entry name" value="PROKAR_LIPOPROTEIN"/>
    <property type="match status" value="1"/>
</dbReference>
<organism evidence="3 4">
    <name type="scientific">Paenibacillus lemnae</name>
    <dbReference type="NCBI Taxonomy" id="1330551"/>
    <lineage>
        <taxon>Bacteria</taxon>
        <taxon>Bacillati</taxon>
        <taxon>Bacillota</taxon>
        <taxon>Bacilli</taxon>
        <taxon>Bacillales</taxon>
        <taxon>Paenibacillaceae</taxon>
        <taxon>Paenibacillus</taxon>
    </lineage>
</organism>
<dbReference type="Gene3D" id="3.40.190.10">
    <property type="entry name" value="Periplasmic binding protein-like II"/>
    <property type="match status" value="2"/>
</dbReference>
<proteinExistence type="predicted"/>
<name>A0A848M3U8_PAELE</name>
<accession>A0A848M3U8</accession>
<dbReference type="Proteomes" id="UP000565468">
    <property type="component" value="Unassembled WGS sequence"/>
</dbReference>
<dbReference type="AlphaFoldDB" id="A0A848M3U8"/>
<feature type="chain" id="PRO_5032750193" evidence="2">
    <location>
        <begin position="26"/>
        <end position="525"/>
    </location>
</feature>
<dbReference type="Pfam" id="PF01547">
    <property type="entry name" value="SBP_bac_1"/>
    <property type="match status" value="1"/>
</dbReference>
<dbReference type="PANTHER" id="PTHR43649">
    <property type="entry name" value="ARABINOSE-BINDING PROTEIN-RELATED"/>
    <property type="match status" value="1"/>
</dbReference>
<dbReference type="EMBL" id="JABBPN010000002">
    <property type="protein sequence ID" value="NMO94911.1"/>
    <property type="molecule type" value="Genomic_DNA"/>
</dbReference>
<protein>
    <submittedName>
        <fullName evidence="3">Extracellular solute-binding protein</fullName>
    </submittedName>
</protein>
<reference evidence="3 4" key="1">
    <citation type="submission" date="2020-04" db="EMBL/GenBank/DDBJ databases">
        <title>Paenibacillus algicola sp. nov., a novel marine bacterium producing alginate lyase.</title>
        <authorList>
            <person name="Huang H."/>
        </authorList>
    </citation>
    <scope>NUCLEOTIDE SEQUENCE [LARGE SCALE GENOMIC DNA]</scope>
    <source>
        <strain evidence="3 4">L7-75</strain>
    </source>
</reference>
<evidence type="ECO:0000256" key="2">
    <source>
        <dbReference type="SAM" id="SignalP"/>
    </source>
</evidence>
<feature type="region of interest" description="Disordered" evidence="1">
    <location>
        <begin position="37"/>
        <end position="56"/>
    </location>
</feature>
<feature type="signal peptide" evidence="2">
    <location>
        <begin position="1"/>
        <end position="25"/>
    </location>
</feature>
<evidence type="ECO:0000256" key="1">
    <source>
        <dbReference type="SAM" id="MobiDB-lite"/>
    </source>
</evidence>
<dbReference type="InterPro" id="IPR006059">
    <property type="entry name" value="SBP"/>
</dbReference>
<dbReference type="PANTHER" id="PTHR43649:SF17">
    <property type="entry name" value="ABC TRANSPORTER SOLUTE BINDING PROTEIN-SUGAR TRANSPORT"/>
    <property type="match status" value="1"/>
</dbReference>
<evidence type="ECO:0000313" key="4">
    <source>
        <dbReference type="Proteomes" id="UP000565468"/>
    </source>
</evidence>
<dbReference type="SUPFAM" id="SSF53850">
    <property type="entry name" value="Periplasmic binding protein-like II"/>
    <property type="match status" value="1"/>
</dbReference>
<keyword evidence="2" id="KW-0732">Signal</keyword>
<dbReference type="InterPro" id="IPR050490">
    <property type="entry name" value="Bact_solute-bd_prot1"/>
</dbReference>
<sequence length="525" mass="58418">MKMLKYSKLLVVMLAVFLIAGTALAGCGGGGGNNAGTGSDNGTKGEEPAGSSGNDGPVELSMFVDATWYPFQDWTGEIPEKITEATGVKPKITVATDDKQLALMVASGDLPDIVLSFNFKLMSDGNISLPYNEIFPKYAPDVKFDPVKEFVNTVSDGNYYAIRNDFSTEKEWKASPYAHMMVPGLVLNKNIMEELGNPEIKSLEDLDQVFAAVKEKHPEMSPLILNPNWQRPYFDTQFGAVGGLAEKDGKIQYYLRQDATRKSMLYMNSLYRNGFVTSENFAYKNESETEQMMVSGKGFAYTWTYSGADRLNAASKDTGNEFMMLAEPLGPDASVTSTGTGGLGMYVTKDNKNVEATVKFLEYLYSEEGWRTAQWGIEGQDWTWNEDGYPEFNYNVQDLEVLKQKGVYWWGVPTETGVGMALSSYKDGSETTRQGKEYSKIITYNPAIGMINPDTDSPEKIIQTNIENMVKTEVTKVYLAPTEAEAQKAYDEMLAKAEKIGMAKLEAWATEQYQPYKEKYESLTK</sequence>
<dbReference type="RefSeq" id="WP_169503647.1">
    <property type="nucleotide sequence ID" value="NZ_JABBPN010000002.1"/>
</dbReference>
<evidence type="ECO:0000313" key="3">
    <source>
        <dbReference type="EMBL" id="NMO94911.1"/>
    </source>
</evidence>